<accession>A0A8R7PJG0</accession>
<dbReference type="GO" id="GO:0016567">
    <property type="term" value="P:protein ubiquitination"/>
    <property type="evidence" value="ECO:0007669"/>
    <property type="project" value="InterPro"/>
</dbReference>
<dbReference type="GO" id="GO:0008270">
    <property type="term" value="F:zinc ion binding"/>
    <property type="evidence" value="ECO:0007669"/>
    <property type="project" value="UniProtKB-KW"/>
</dbReference>
<reference evidence="19" key="1">
    <citation type="journal article" date="2013" name="Nature">
        <title>Draft genome of the wheat A-genome progenitor Triticum urartu.</title>
        <authorList>
            <person name="Ling H.Q."/>
            <person name="Zhao S."/>
            <person name="Liu D."/>
            <person name="Wang J."/>
            <person name="Sun H."/>
            <person name="Zhang C."/>
            <person name="Fan H."/>
            <person name="Li D."/>
            <person name="Dong L."/>
            <person name="Tao Y."/>
            <person name="Gao C."/>
            <person name="Wu H."/>
            <person name="Li Y."/>
            <person name="Cui Y."/>
            <person name="Guo X."/>
            <person name="Zheng S."/>
            <person name="Wang B."/>
            <person name="Yu K."/>
            <person name="Liang Q."/>
            <person name="Yang W."/>
            <person name="Lou X."/>
            <person name="Chen J."/>
            <person name="Feng M."/>
            <person name="Jian J."/>
            <person name="Zhang X."/>
            <person name="Luo G."/>
            <person name="Jiang Y."/>
            <person name="Liu J."/>
            <person name="Wang Z."/>
            <person name="Sha Y."/>
            <person name="Zhang B."/>
            <person name="Wu H."/>
            <person name="Tang D."/>
            <person name="Shen Q."/>
            <person name="Xue P."/>
            <person name="Zou S."/>
            <person name="Wang X."/>
            <person name="Liu X."/>
            <person name="Wang F."/>
            <person name="Yang Y."/>
            <person name="An X."/>
            <person name="Dong Z."/>
            <person name="Zhang K."/>
            <person name="Zhang X."/>
            <person name="Luo M.C."/>
            <person name="Dvorak J."/>
            <person name="Tong Y."/>
            <person name="Wang J."/>
            <person name="Yang H."/>
            <person name="Li Z."/>
            <person name="Wang D."/>
            <person name="Zhang A."/>
            <person name="Wang J."/>
        </authorList>
    </citation>
    <scope>NUCLEOTIDE SEQUENCE</scope>
    <source>
        <strain evidence="19">cv. G1812</strain>
    </source>
</reference>
<dbReference type="GeneID" id="125539638"/>
<evidence type="ECO:0000259" key="15">
    <source>
        <dbReference type="PROSITE" id="PS50089"/>
    </source>
</evidence>
<dbReference type="Proteomes" id="UP000015106">
    <property type="component" value="Chromosome 2"/>
</dbReference>
<evidence type="ECO:0000256" key="11">
    <source>
        <dbReference type="ARBA" id="ARBA00022833"/>
    </source>
</evidence>
<dbReference type="SMART" id="SM00591">
    <property type="entry name" value="RWD"/>
    <property type="match status" value="1"/>
</dbReference>
<sequence length="604" mass="68088">MAAASVGATTSRLLRPHHDHSFTPRNPHPGGSSSSSSRAVEARPVSSCDGGAEEDVPDLDSPWVAAAEAESRLEEAAIASAAAGLTLCAEDEAEAEEIRDNLQRQDDELMALEAIYGDDLVEFKSRGGLRYFQIYIRYDLPDGADVCAKLSSLSENSKHGGCPDGGSKDHDNASDEFSYTTNLKYLPPLVLTCLLPKSYPSKDPPYFTLTAKWMDEHNVSQLCEMLDTICAELQGQEVVYQWVEWIHNSSLSHLWFDGKIMLGQDIPTPKGDTRAISRSVSLESVIPSMLSYCSKKHYQAFLEDLHMCMICLNQSKGSNFIKLPCQHLFCVKCMETLCRMHVKEGSVFQLVCPDTKCNASIPQHVLKRLLSEEEFERWDRLALEKALDSMADVVFCPKCVIGCVEDEDNTAQCPKCSFIFCSFCKELWHPGKQCLTPEQKIQHRKASGRMSEREMAQELLNIKELYKDVRLCPHCRMAISKTAGCNKMTCVSCGKYFCFRCGKPVSGYDHFKDCKLFEARDIAEWEREMDQVQIGNQIRAQQKPLGGILRCPKCGERNFKDDEKYLFCWACRASYCQLCKRVVDNKRMKSEHWGSIECLGLDKF</sequence>
<dbReference type="EnsemblPlants" id="TuG1812G0200004965.01.T01">
    <property type="protein sequence ID" value="TuG1812G0200004965.01.T01"/>
    <property type="gene ID" value="TuG1812G0200004965.01"/>
</dbReference>
<keyword evidence="13" id="KW-0175">Coiled coil</keyword>
<evidence type="ECO:0000256" key="8">
    <source>
        <dbReference type="ARBA" id="ARBA00022737"/>
    </source>
</evidence>
<evidence type="ECO:0000259" key="17">
    <source>
        <dbReference type="PROSITE" id="PS51873"/>
    </source>
</evidence>
<dbReference type="PROSITE" id="PS00518">
    <property type="entry name" value="ZF_RING_1"/>
    <property type="match status" value="1"/>
</dbReference>
<dbReference type="PROSITE" id="PS50908">
    <property type="entry name" value="RWD"/>
    <property type="match status" value="1"/>
</dbReference>
<dbReference type="Gramene" id="TuG1812G0200004965.01.T01">
    <property type="protein sequence ID" value="TuG1812G0200004965.01.T01"/>
    <property type="gene ID" value="TuG1812G0200004965.01"/>
</dbReference>
<dbReference type="Pfam" id="PF01485">
    <property type="entry name" value="IBR"/>
    <property type="match status" value="1"/>
</dbReference>
<evidence type="ECO:0000256" key="3">
    <source>
        <dbReference type="ARBA" id="ARBA00003976"/>
    </source>
</evidence>
<evidence type="ECO:0000256" key="5">
    <source>
        <dbReference type="ARBA" id="ARBA00012251"/>
    </source>
</evidence>
<dbReference type="InterPro" id="IPR016135">
    <property type="entry name" value="UBQ-conjugating_enzyme/RWD"/>
</dbReference>
<comment type="function">
    <text evidence="3">Might act as an E3 ubiquitin-protein ligase, or as part of E3 complex, which accepts ubiquitin from specific E2 ubiquitin-conjugating enzymes and then transfers it to substrates.</text>
</comment>
<dbReference type="SUPFAM" id="SSF54495">
    <property type="entry name" value="UBC-like"/>
    <property type="match status" value="1"/>
</dbReference>
<dbReference type="KEGG" id="tua:125539638"/>
<protein>
    <recommendedName>
        <fullName evidence="5">RBR-type E3 ubiquitin transferase</fullName>
        <ecNumber evidence="5">2.3.2.31</ecNumber>
    </recommendedName>
</protein>
<dbReference type="CDD" id="cd23821">
    <property type="entry name" value="RWD_IMPACT"/>
    <property type="match status" value="1"/>
</dbReference>
<evidence type="ECO:0000256" key="13">
    <source>
        <dbReference type="SAM" id="Coils"/>
    </source>
</evidence>
<evidence type="ECO:0000259" key="16">
    <source>
        <dbReference type="PROSITE" id="PS50908"/>
    </source>
</evidence>
<dbReference type="GO" id="GO:0061630">
    <property type="term" value="F:ubiquitin protein ligase activity"/>
    <property type="evidence" value="ECO:0007669"/>
    <property type="project" value="UniProtKB-EC"/>
</dbReference>
<dbReference type="SMART" id="SM00184">
    <property type="entry name" value="RING"/>
    <property type="match status" value="2"/>
</dbReference>
<evidence type="ECO:0000256" key="2">
    <source>
        <dbReference type="ARBA" id="ARBA00001947"/>
    </source>
</evidence>
<dbReference type="InterPro" id="IPR006575">
    <property type="entry name" value="RWD_dom"/>
</dbReference>
<feature type="region of interest" description="Disordered" evidence="14">
    <location>
        <begin position="1"/>
        <end position="59"/>
    </location>
</feature>
<dbReference type="Gene3D" id="1.20.120.1750">
    <property type="match status" value="1"/>
</dbReference>
<evidence type="ECO:0000256" key="14">
    <source>
        <dbReference type="SAM" id="MobiDB-lite"/>
    </source>
</evidence>
<keyword evidence="9 12" id="KW-0863">Zinc-finger</keyword>
<reference evidence="18" key="2">
    <citation type="submission" date="2018-03" db="EMBL/GenBank/DDBJ databases">
        <title>The Triticum urartu genome reveals the dynamic nature of wheat genome evolution.</title>
        <authorList>
            <person name="Ling H."/>
            <person name="Ma B."/>
            <person name="Shi X."/>
            <person name="Liu H."/>
            <person name="Dong L."/>
            <person name="Sun H."/>
            <person name="Cao Y."/>
            <person name="Gao Q."/>
            <person name="Zheng S."/>
            <person name="Li Y."/>
            <person name="Yu Y."/>
            <person name="Du H."/>
            <person name="Qi M."/>
            <person name="Li Y."/>
            <person name="Yu H."/>
            <person name="Cui Y."/>
            <person name="Wang N."/>
            <person name="Chen C."/>
            <person name="Wu H."/>
            <person name="Zhao Y."/>
            <person name="Zhang J."/>
            <person name="Li Y."/>
            <person name="Zhou W."/>
            <person name="Zhang B."/>
            <person name="Hu W."/>
            <person name="Eijk M."/>
            <person name="Tang J."/>
            <person name="Witsenboer H."/>
            <person name="Zhao S."/>
            <person name="Li Z."/>
            <person name="Zhang A."/>
            <person name="Wang D."/>
            <person name="Liang C."/>
        </authorList>
    </citation>
    <scope>NUCLEOTIDE SEQUENCE [LARGE SCALE GENOMIC DNA]</scope>
    <source>
        <strain evidence="18">cv. G1812</strain>
    </source>
</reference>
<evidence type="ECO:0000256" key="1">
    <source>
        <dbReference type="ARBA" id="ARBA00001798"/>
    </source>
</evidence>
<dbReference type="Pfam" id="PF22191">
    <property type="entry name" value="IBR_1"/>
    <property type="match status" value="1"/>
</dbReference>
<dbReference type="PANTHER" id="PTHR11685">
    <property type="entry name" value="RBR FAMILY RING FINGER AND IBR DOMAIN-CONTAINING"/>
    <property type="match status" value="1"/>
</dbReference>
<keyword evidence="11" id="KW-0862">Zinc</keyword>
<evidence type="ECO:0000256" key="9">
    <source>
        <dbReference type="ARBA" id="ARBA00022771"/>
    </source>
</evidence>
<comment type="similarity">
    <text evidence="4">Belongs to the RBR family. Ariadne subfamily.</text>
</comment>
<evidence type="ECO:0000256" key="6">
    <source>
        <dbReference type="ARBA" id="ARBA00022679"/>
    </source>
</evidence>
<dbReference type="InterPro" id="IPR013083">
    <property type="entry name" value="Znf_RING/FYVE/PHD"/>
</dbReference>
<evidence type="ECO:0000256" key="12">
    <source>
        <dbReference type="PROSITE-ProRule" id="PRU00175"/>
    </source>
</evidence>
<evidence type="ECO:0000313" key="18">
    <source>
        <dbReference type="EnsemblPlants" id="TuG1812G0200004965.01.T01"/>
    </source>
</evidence>
<organism evidence="18 19">
    <name type="scientific">Triticum urartu</name>
    <name type="common">Red wild einkorn</name>
    <name type="synonym">Crithodium urartu</name>
    <dbReference type="NCBI Taxonomy" id="4572"/>
    <lineage>
        <taxon>Eukaryota</taxon>
        <taxon>Viridiplantae</taxon>
        <taxon>Streptophyta</taxon>
        <taxon>Embryophyta</taxon>
        <taxon>Tracheophyta</taxon>
        <taxon>Spermatophyta</taxon>
        <taxon>Magnoliopsida</taxon>
        <taxon>Liliopsida</taxon>
        <taxon>Poales</taxon>
        <taxon>Poaceae</taxon>
        <taxon>BOP clade</taxon>
        <taxon>Pooideae</taxon>
        <taxon>Triticodae</taxon>
        <taxon>Triticeae</taxon>
        <taxon>Triticinae</taxon>
        <taxon>Triticum</taxon>
    </lineage>
</organism>
<dbReference type="EC" id="2.3.2.31" evidence="5"/>
<dbReference type="SMART" id="SM00647">
    <property type="entry name" value="IBR"/>
    <property type="match status" value="2"/>
</dbReference>
<comment type="catalytic activity">
    <reaction evidence="1">
        <text>[E2 ubiquitin-conjugating enzyme]-S-ubiquitinyl-L-cysteine + [acceptor protein]-L-lysine = [E2 ubiquitin-conjugating enzyme]-L-cysteine + [acceptor protein]-N(6)-ubiquitinyl-L-lysine.</text>
        <dbReference type="EC" id="2.3.2.31"/>
    </reaction>
</comment>
<evidence type="ECO:0000256" key="10">
    <source>
        <dbReference type="ARBA" id="ARBA00022786"/>
    </source>
</evidence>
<proteinExistence type="inferred from homology"/>
<evidence type="ECO:0000256" key="4">
    <source>
        <dbReference type="ARBA" id="ARBA00005884"/>
    </source>
</evidence>
<dbReference type="Pfam" id="PF05773">
    <property type="entry name" value="RWD"/>
    <property type="match status" value="1"/>
</dbReference>
<keyword evidence="19" id="KW-1185">Reference proteome</keyword>
<dbReference type="CDD" id="cd20341">
    <property type="entry name" value="BRcat_RBR_RNF14"/>
    <property type="match status" value="1"/>
</dbReference>
<dbReference type="AlphaFoldDB" id="A0A8R7PJG0"/>
<dbReference type="InterPro" id="IPR031127">
    <property type="entry name" value="E3_UB_ligase_RBR"/>
</dbReference>
<dbReference type="InterPro" id="IPR002867">
    <property type="entry name" value="IBR_dom"/>
</dbReference>
<comment type="cofactor">
    <cofactor evidence="2">
        <name>Zn(2+)</name>
        <dbReference type="ChEBI" id="CHEBI:29105"/>
    </cofactor>
</comment>
<gene>
    <name evidence="18" type="primary">LOC125539638</name>
</gene>
<feature type="compositionally biased region" description="Low complexity" evidence="14">
    <location>
        <begin position="29"/>
        <end position="47"/>
    </location>
</feature>
<keyword evidence="10" id="KW-0833">Ubl conjugation pathway</keyword>
<dbReference type="PROSITE" id="PS50089">
    <property type="entry name" value="ZF_RING_2"/>
    <property type="match status" value="1"/>
</dbReference>
<dbReference type="Gene3D" id="3.10.110.10">
    <property type="entry name" value="Ubiquitin Conjugating Enzyme"/>
    <property type="match status" value="1"/>
</dbReference>
<dbReference type="OrthoDB" id="1431934at2759"/>
<dbReference type="InterPro" id="IPR017907">
    <property type="entry name" value="Znf_RING_CS"/>
</dbReference>
<dbReference type="Gene3D" id="3.30.40.10">
    <property type="entry name" value="Zinc/RING finger domain, C3HC4 (zinc finger)"/>
    <property type="match status" value="1"/>
</dbReference>
<feature type="domain" description="RING-type" evidence="17">
    <location>
        <begin position="304"/>
        <end position="518"/>
    </location>
</feature>
<keyword evidence="6" id="KW-0808">Transferase</keyword>
<reference evidence="18" key="3">
    <citation type="submission" date="2022-06" db="UniProtKB">
        <authorList>
            <consortium name="EnsemblPlants"/>
        </authorList>
    </citation>
    <scope>IDENTIFICATION</scope>
</reference>
<dbReference type="InterPro" id="IPR044066">
    <property type="entry name" value="TRIAD_supradom"/>
</dbReference>
<evidence type="ECO:0000313" key="19">
    <source>
        <dbReference type="Proteomes" id="UP000015106"/>
    </source>
</evidence>
<dbReference type="InterPro" id="IPR001841">
    <property type="entry name" value="Znf_RING"/>
</dbReference>
<evidence type="ECO:0000256" key="7">
    <source>
        <dbReference type="ARBA" id="ARBA00022723"/>
    </source>
</evidence>
<feature type="coiled-coil region" evidence="13">
    <location>
        <begin position="88"/>
        <end position="115"/>
    </location>
</feature>
<dbReference type="PROSITE" id="PS51873">
    <property type="entry name" value="TRIAD"/>
    <property type="match status" value="1"/>
</dbReference>
<feature type="domain" description="RWD" evidence="16">
    <location>
        <begin position="107"/>
        <end position="253"/>
    </location>
</feature>
<dbReference type="FunFam" id="3.30.40.10:FF:000358">
    <property type="entry name" value="RBR-type E3 ubiquitin transferase"/>
    <property type="match status" value="1"/>
</dbReference>
<keyword evidence="8" id="KW-0677">Repeat</keyword>
<keyword evidence="7" id="KW-0479">Metal-binding</keyword>
<dbReference type="SUPFAM" id="SSF57850">
    <property type="entry name" value="RING/U-box"/>
    <property type="match status" value="3"/>
</dbReference>
<feature type="domain" description="RING-type" evidence="15">
    <location>
        <begin position="308"/>
        <end position="356"/>
    </location>
</feature>
<dbReference type="RefSeq" id="XP_048559093.1">
    <property type="nucleotide sequence ID" value="XM_048703136.1"/>
</dbReference>
<name>A0A8R7PJG0_TRIUA</name>